<keyword evidence="4" id="KW-1185">Reference proteome</keyword>
<dbReference type="OrthoDB" id="663332at2"/>
<feature type="domain" description="SLH" evidence="2">
    <location>
        <begin position="3"/>
        <end position="66"/>
    </location>
</feature>
<sequence length="79" mass="8864">MQELPFSDVDNRANWVEAYIEKLASKGIVFGKTASNYAPSVSMTRGELAVIRNFLIIKITTAFLPGQQRILKKCFNLIS</sequence>
<dbReference type="Pfam" id="PF00395">
    <property type="entry name" value="SLH"/>
    <property type="match status" value="1"/>
</dbReference>
<keyword evidence="1" id="KW-0732">Signal</keyword>
<evidence type="ECO:0000259" key="2">
    <source>
        <dbReference type="PROSITE" id="PS51272"/>
    </source>
</evidence>
<name>A0A3L7JWX5_9BACI</name>
<organism evidence="3 4">
    <name type="scientific">Falsibacillus albus</name>
    <dbReference type="NCBI Taxonomy" id="2478915"/>
    <lineage>
        <taxon>Bacteria</taxon>
        <taxon>Bacillati</taxon>
        <taxon>Bacillota</taxon>
        <taxon>Bacilli</taxon>
        <taxon>Bacillales</taxon>
        <taxon>Bacillaceae</taxon>
        <taxon>Falsibacillus</taxon>
    </lineage>
</organism>
<evidence type="ECO:0000256" key="1">
    <source>
        <dbReference type="ARBA" id="ARBA00022729"/>
    </source>
</evidence>
<dbReference type="PROSITE" id="PS51272">
    <property type="entry name" value="SLH"/>
    <property type="match status" value="1"/>
</dbReference>
<gene>
    <name evidence="3" type="ORF">D9X91_12270</name>
</gene>
<protein>
    <submittedName>
        <fullName evidence="3">S-layer homology domain-containing protein</fullName>
    </submittedName>
</protein>
<dbReference type="AlphaFoldDB" id="A0A3L7JWX5"/>
<evidence type="ECO:0000313" key="3">
    <source>
        <dbReference type="EMBL" id="RLQ94764.1"/>
    </source>
</evidence>
<reference evidence="3 4" key="1">
    <citation type="submission" date="2018-10" db="EMBL/GenBank/DDBJ databases">
        <title>Falsibacillus sp. genome draft.</title>
        <authorList>
            <person name="Shi S."/>
        </authorList>
    </citation>
    <scope>NUCLEOTIDE SEQUENCE [LARGE SCALE GENOMIC DNA]</scope>
    <source>
        <strain evidence="3 4">GY 10110</strain>
    </source>
</reference>
<proteinExistence type="predicted"/>
<accession>A0A3L7JWX5</accession>
<comment type="caution">
    <text evidence="3">The sequence shown here is derived from an EMBL/GenBank/DDBJ whole genome shotgun (WGS) entry which is preliminary data.</text>
</comment>
<dbReference type="Proteomes" id="UP000276770">
    <property type="component" value="Unassembled WGS sequence"/>
</dbReference>
<evidence type="ECO:0000313" key="4">
    <source>
        <dbReference type="Proteomes" id="UP000276770"/>
    </source>
</evidence>
<dbReference type="EMBL" id="RCVZ01000008">
    <property type="protein sequence ID" value="RLQ94764.1"/>
    <property type="molecule type" value="Genomic_DNA"/>
</dbReference>
<dbReference type="InterPro" id="IPR001119">
    <property type="entry name" value="SLH_dom"/>
</dbReference>